<keyword evidence="2" id="KW-1185">Reference proteome</keyword>
<sequence length="325" mass="36175">MQKTETDRPSDPAAPQASKFHPLFSFDADVVLGSHDGVLFRVPSTTLKMTSAWFRTMFTLPQGSTPSPWRPRNDPKRDATLGASAPTSDVEVLSLSEDARTLESLLRMICGLEIPTLDTWDAVEPVLYAAEKYDMPGPASIVRALLRTPAFADEPLRLYAAACHFGWAEDVRTASTRSLAVDLYHPSNRAALLRLRTSDLLALFELHHARREQFRERIAQPPFLTDAQLGDPATARCSRCREPISHVEWRELRHKMIGELERCASGNSVLAGLEEWQVAQACWAVKCKKINCQSPVYDKASTSKAIKDVMESLPNAVEVPIYDTA</sequence>
<comment type="caution">
    <text evidence="1">The sequence shown here is derived from an EMBL/GenBank/DDBJ whole genome shotgun (WGS) entry which is preliminary data.</text>
</comment>
<reference evidence="1" key="1">
    <citation type="submission" date="2021-03" db="EMBL/GenBank/DDBJ databases">
        <title>Evolutionary priming and transition to the ectomycorrhizal habit in an iconic lineage of mushroom-forming fungi: is preadaptation a requirement?</title>
        <authorList>
            <consortium name="DOE Joint Genome Institute"/>
            <person name="Looney B.P."/>
            <person name="Miyauchi S."/>
            <person name="Morin E."/>
            <person name="Drula E."/>
            <person name="Courty P.E."/>
            <person name="Chicoki N."/>
            <person name="Fauchery L."/>
            <person name="Kohler A."/>
            <person name="Kuo A."/>
            <person name="LaButti K."/>
            <person name="Pangilinan J."/>
            <person name="Lipzen A."/>
            <person name="Riley R."/>
            <person name="Andreopoulos W."/>
            <person name="He G."/>
            <person name="Johnson J."/>
            <person name="Barry K.W."/>
            <person name="Grigoriev I.V."/>
            <person name="Nagy L."/>
            <person name="Hibbett D."/>
            <person name="Henrissat B."/>
            <person name="Matheny P.B."/>
            <person name="Labbe J."/>
            <person name="Martin A.F."/>
        </authorList>
    </citation>
    <scope>NUCLEOTIDE SEQUENCE</scope>
    <source>
        <strain evidence="1">BPL698</strain>
    </source>
</reference>
<evidence type="ECO:0000313" key="2">
    <source>
        <dbReference type="Proteomes" id="UP001207468"/>
    </source>
</evidence>
<proteinExistence type="predicted"/>
<gene>
    <name evidence="1" type="ORF">F5148DRAFT_1274928</name>
</gene>
<dbReference type="EMBL" id="JAGFNK010000049">
    <property type="protein sequence ID" value="KAI9510078.1"/>
    <property type="molecule type" value="Genomic_DNA"/>
</dbReference>
<dbReference type="Proteomes" id="UP001207468">
    <property type="component" value="Unassembled WGS sequence"/>
</dbReference>
<organism evidence="1 2">
    <name type="scientific">Russula earlei</name>
    <dbReference type="NCBI Taxonomy" id="71964"/>
    <lineage>
        <taxon>Eukaryota</taxon>
        <taxon>Fungi</taxon>
        <taxon>Dikarya</taxon>
        <taxon>Basidiomycota</taxon>
        <taxon>Agaricomycotina</taxon>
        <taxon>Agaricomycetes</taxon>
        <taxon>Russulales</taxon>
        <taxon>Russulaceae</taxon>
        <taxon>Russula</taxon>
    </lineage>
</organism>
<name>A0ACC0UED1_9AGAM</name>
<accession>A0ACC0UED1</accession>
<protein>
    <submittedName>
        <fullName evidence="1">Uncharacterized protein</fullName>
    </submittedName>
</protein>
<evidence type="ECO:0000313" key="1">
    <source>
        <dbReference type="EMBL" id="KAI9510078.1"/>
    </source>
</evidence>